<sequence length="136" mass="15190">MLGCHELDRGSWPWLYRGPDRGTYSCPPPEAQHDQEAPTPNFHDDKLDKFLKAIAATCQDLHSRVDTVTAEVGLLLDDQKKLSTRVTSTASELKDLRPPLKKLEGQVQFLTKKVVSGSWSTEQRMQRADPSGATSK</sequence>
<reference evidence="2" key="1">
    <citation type="journal article" date="2022" name="bioRxiv">
        <title>Sequencing and chromosome-scale assembly of the giantPleurodeles waltlgenome.</title>
        <authorList>
            <person name="Brown T."/>
            <person name="Elewa A."/>
            <person name="Iarovenko S."/>
            <person name="Subramanian E."/>
            <person name="Araus A.J."/>
            <person name="Petzold A."/>
            <person name="Susuki M."/>
            <person name="Suzuki K.-i.T."/>
            <person name="Hayashi T."/>
            <person name="Toyoda A."/>
            <person name="Oliveira C."/>
            <person name="Osipova E."/>
            <person name="Leigh N.D."/>
            <person name="Simon A."/>
            <person name="Yun M.H."/>
        </authorList>
    </citation>
    <scope>NUCLEOTIDE SEQUENCE</scope>
    <source>
        <strain evidence="2">20211129_DDA</strain>
        <tissue evidence="2">Liver</tissue>
    </source>
</reference>
<feature type="region of interest" description="Disordered" evidence="1">
    <location>
        <begin position="23"/>
        <end position="44"/>
    </location>
</feature>
<evidence type="ECO:0000313" key="2">
    <source>
        <dbReference type="EMBL" id="KAJ1137982.1"/>
    </source>
</evidence>
<feature type="compositionally biased region" description="Basic and acidic residues" evidence="1">
    <location>
        <begin position="31"/>
        <end position="44"/>
    </location>
</feature>
<protein>
    <submittedName>
        <fullName evidence="2">Uncharacterized protein</fullName>
    </submittedName>
</protein>
<gene>
    <name evidence="2" type="ORF">NDU88_004375</name>
</gene>
<dbReference type="AlphaFoldDB" id="A0AAV7QBS9"/>
<dbReference type="EMBL" id="JANPWB010000010">
    <property type="protein sequence ID" value="KAJ1137982.1"/>
    <property type="molecule type" value="Genomic_DNA"/>
</dbReference>
<feature type="region of interest" description="Disordered" evidence="1">
    <location>
        <begin position="116"/>
        <end position="136"/>
    </location>
</feature>
<dbReference type="Proteomes" id="UP001066276">
    <property type="component" value="Chromosome 6"/>
</dbReference>
<evidence type="ECO:0000313" key="3">
    <source>
        <dbReference type="Proteomes" id="UP001066276"/>
    </source>
</evidence>
<organism evidence="2 3">
    <name type="scientific">Pleurodeles waltl</name>
    <name type="common">Iberian ribbed newt</name>
    <dbReference type="NCBI Taxonomy" id="8319"/>
    <lineage>
        <taxon>Eukaryota</taxon>
        <taxon>Metazoa</taxon>
        <taxon>Chordata</taxon>
        <taxon>Craniata</taxon>
        <taxon>Vertebrata</taxon>
        <taxon>Euteleostomi</taxon>
        <taxon>Amphibia</taxon>
        <taxon>Batrachia</taxon>
        <taxon>Caudata</taxon>
        <taxon>Salamandroidea</taxon>
        <taxon>Salamandridae</taxon>
        <taxon>Pleurodelinae</taxon>
        <taxon>Pleurodeles</taxon>
    </lineage>
</organism>
<evidence type="ECO:0000256" key="1">
    <source>
        <dbReference type="SAM" id="MobiDB-lite"/>
    </source>
</evidence>
<comment type="caution">
    <text evidence="2">The sequence shown here is derived from an EMBL/GenBank/DDBJ whole genome shotgun (WGS) entry which is preliminary data.</text>
</comment>
<accession>A0AAV7QBS9</accession>
<proteinExistence type="predicted"/>
<keyword evidence="3" id="KW-1185">Reference proteome</keyword>
<name>A0AAV7QBS9_PLEWA</name>